<evidence type="ECO:0008006" key="4">
    <source>
        <dbReference type="Google" id="ProtNLM"/>
    </source>
</evidence>
<keyword evidence="1" id="KW-0732">Signal</keyword>
<dbReference type="PROSITE" id="PS51257">
    <property type="entry name" value="PROKAR_LIPOPROTEIN"/>
    <property type="match status" value="1"/>
</dbReference>
<feature type="chain" id="PRO_5043690252" description="Lipoprotein" evidence="1">
    <location>
        <begin position="23"/>
        <end position="143"/>
    </location>
</feature>
<organism evidence="2 3">
    <name type="scientific">Actinotignum timonense</name>
    <dbReference type="NCBI Taxonomy" id="1870995"/>
    <lineage>
        <taxon>Bacteria</taxon>
        <taxon>Bacillati</taxon>
        <taxon>Actinomycetota</taxon>
        <taxon>Actinomycetes</taxon>
        <taxon>Actinomycetales</taxon>
        <taxon>Actinomycetaceae</taxon>
        <taxon>Actinotignum</taxon>
    </lineage>
</organism>
<accession>A0AAW9HL86</accession>
<gene>
    <name evidence="2" type="ORF">R6G74_05595</name>
</gene>
<sequence length="143" mass="14698">MRDMVRKVAASAAALGLAGAGALLLGGCDAGETTEAGSFMRQAGASMYVVSVDGRELISKVVDCNGGESQVMTGLFEPANNLVTWKDIDGKEIGTSVAHFAEDGKSITLANEATPNAGATYVREGTPEAELMARGQKSECAPK</sequence>
<evidence type="ECO:0000256" key="1">
    <source>
        <dbReference type="SAM" id="SignalP"/>
    </source>
</evidence>
<name>A0AAW9HL86_9ACTO</name>
<protein>
    <recommendedName>
        <fullName evidence="4">Lipoprotein</fullName>
    </recommendedName>
</protein>
<comment type="caution">
    <text evidence="2">The sequence shown here is derived from an EMBL/GenBank/DDBJ whole genome shotgun (WGS) entry which is preliminary data.</text>
</comment>
<proteinExistence type="predicted"/>
<evidence type="ECO:0000313" key="3">
    <source>
        <dbReference type="Proteomes" id="UP001288320"/>
    </source>
</evidence>
<dbReference type="RefSeq" id="WP_101595197.1">
    <property type="nucleotide sequence ID" value="NZ_CP136960.1"/>
</dbReference>
<evidence type="ECO:0000313" key="2">
    <source>
        <dbReference type="EMBL" id="MDY5140786.1"/>
    </source>
</evidence>
<dbReference type="AlphaFoldDB" id="A0AAW9HL86"/>
<reference evidence="2" key="1">
    <citation type="submission" date="2023-10" db="EMBL/GenBank/DDBJ databases">
        <title>Whole Genome based description of the genera Actinobaculum and Actinotignum reveals a complex phylogenetic relationship within the species included in the genus Actinotignum.</title>
        <authorList>
            <person name="Jensen C.S."/>
            <person name="Dargis R."/>
            <person name="Kemp M."/>
            <person name="Christensen J.J."/>
        </authorList>
    </citation>
    <scope>NUCLEOTIDE SEQUENCE</scope>
    <source>
        <strain evidence="2">SLA_B245</strain>
    </source>
</reference>
<feature type="signal peptide" evidence="1">
    <location>
        <begin position="1"/>
        <end position="22"/>
    </location>
</feature>
<dbReference type="GeneID" id="92813797"/>
<dbReference type="Proteomes" id="UP001288320">
    <property type="component" value="Unassembled WGS sequence"/>
</dbReference>
<dbReference type="EMBL" id="JAWNFV010000010">
    <property type="protein sequence ID" value="MDY5140786.1"/>
    <property type="molecule type" value="Genomic_DNA"/>
</dbReference>